<accession>A0AAW2EC00</accession>
<reference evidence="1 2" key="1">
    <citation type="submission" date="2023-03" db="EMBL/GenBank/DDBJ databases">
        <title>High recombination rates correlate with genetic variation in Cardiocondyla obscurior ants.</title>
        <authorList>
            <person name="Errbii M."/>
        </authorList>
    </citation>
    <scope>NUCLEOTIDE SEQUENCE [LARGE SCALE GENOMIC DNA]</scope>
    <source>
        <strain evidence="1">Alpha-2009</strain>
        <tissue evidence="1">Whole body</tissue>
    </source>
</reference>
<evidence type="ECO:0000313" key="2">
    <source>
        <dbReference type="Proteomes" id="UP001430953"/>
    </source>
</evidence>
<dbReference type="Proteomes" id="UP001430953">
    <property type="component" value="Unassembled WGS sequence"/>
</dbReference>
<name>A0AAW2EC00_9HYME</name>
<gene>
    <name evidence="1" type="ORF">PUN28_018794</name>
</gene>
<keyword evidence="2" id="KW-1185">Reference proteome</keyword>
<protein>
    <submittedName>
        <fullName evidence="1">Uncharacterized protein</fullName>
    </submittedName>
</protein>
<evidence type="ECO:0000313" key="1">
    <source>
        <dbReference type="EMBL" id="KAL0101181.1"/>
    </source>
</evidence>
<comment type="caution">
    <text evidence="1">The sequence shown here is derived from an EMBL/GenBank/DDBJ whole genome shotgun (WGS) entry which is preliminary data.</text>
</comment>
<sequence length="77" mass="8954">MSWQLSAAAVAKRYTRSRTTSFEATRESMPNYLKRRTSYPDYEYSALEYLTIQKLSASRVMMLNSTAGNIIRDGQYR</sequence>
<organism evidence="1 2">
    <name type="scientific">Cardiocondyla obscurior</name>
    <dbReference type="NCBI Taxonomy" id="286306"/>
    <lineage>
        <taxon>Eukaryota</taxon>
        <taxon>Metazoa</taxon>
        <taxon>Ecdysozoa</taxon>
        <taxon>Arthropoda</taxon>
        <taxon>Hexapoda</taxon>
        <taxon>Insecta</taxon>
        <taxon>Pterygota</taxon>
        <taxon>Neoptera</taxon>
        <taxon>Endopterygota</taxon>
        <taxon>Hymenoptera</taxon>
        <taxon>Apocrita</taxon>
        <taxon>Aculeata</taxon>
        <taxon>Formicoidea</taxon>
        <taxon>Formicidae</taxon>
        <taxon>Myrmicinae</taxon>
        <taxon>Cardiocondyla</taxon>
    </lineage>
</organism>
<dbReference type="AlphaFoldDB" id="A0AAW2EC00"/>
<dbReference type="EMBL" id="JADYXP020000024">
    <property type="protein sequence ID" value="KAL0101181.1"/>
    <property type="molecule type" value="Genomic_DNA"/>
</dbReference>
<proteinExistence type="predicted"/>